<dbReference type="STRING" id="369723.Strop_2362"/>
<dbReference type="HOGENOM" id="CLU_942988_0_0_11"/>
<proteinExistence type="predicted"/>
<dbReference type="Proteomes" id="UP000000235">
    <property type="component" value="Chromosome"/>
</dbReference>
<protein>
    <submittedName>
        <fullName evidence="1">Uncharacterized protein</fullName>
    </submittedName>
</protein>
<organism evidence="1 2">
    <name type="scientific">Salinispora tropica (strain ATCC BAA-916 / DSM 44818 / JCM 13857 / NBRC 105044 / CNB-440)</name>
    <dbReference type="NCBI Taxonomy" id="369723"/>
    <lineage>
        <taxon>Bacteria</taxon>
        <taxon>Bacillati</taxon>
        <taxon>Actinomycetota</taxon>
        <taxon>Actinomycetes</taxon>
        <taxon>Micromonosporales</taxon>
        <taxon>Micromonosporaceae</taxon>
        <taxon>Salinispora</taxon>
    </lineage>
</organism>
<accession>A4X7G0</accession>
<keyword evidence="2" id="KW-1185">Reference proteome</keyword>
<evidence type="ECO:0000313" key="1">
    <source>
        <dbReference type="EMBL" id="ABP54810.1"/>
    </source>
</evidence>
<name>A4X7G0_SALTO</name>
<dbReference type="eggNOG" id="ENOG5033RP2">
    <property type="taxonomic scope" value="Bacteria"/>
</dbReference>
<sequence>MVGMPAVRVDRDNAFRVNTVGLQANPFPLSISVTPHDGVHRVQATATRAYDLVDALTADAHHTAVVLNVGQNNWLNDDDAPWPLLRIAGEQKVAAACHDIRWAASSRFESDDMLTMPWQQLPRFLSGWSPYELEILDAPGPLDDITADELALAVNTFDGSSLLLPRLPTSGFYYAGHDDCYLYAEATDPQMPIRLLTRLLTLFVGSSLLDDDTEALTIAEPDPALATALLEANRHWIGTVRSTKPDGTVAIGFAPTDTTWRLAGPLPTLATTSVIFDLATGSWRMSPGNDHCQDA</sequence>
<evidence type="ECO:0000313" key="2">
    <source>
        <dbReference type="Proteomes" id="UP000000235"/>
    </source>
</evidence>
<dbReference type="KEGG" id="stp:Strop_2362"/>
<gene>
    <name evidence="1" type="ordered locus">Strop_2362</name>
</gene>
<dbReference type="EMBL" id="CP000667">
    <property type="protein sequence ID" value="ABP54810.1"/>
    <property type="molecule type" value="Genomic_DNA"/>
</dbReference>
<dbReference type="AlphaFoldDB" id="A4X7G0"/>
<reference evidence="2" key="1">
    <citation type="journal article" date="2007" name="Proc. Natl. Acad. Sci. U.S.A.">
        <title>Genome sequencing reveals complex secondary metabolome in the marine actinomycete Salinispora tropica.</title>
        <authorList>
            <person name="Udwary D.W."/>
            <person name="Zeigler L."/>
            <person name="Asolkar R.N."/>
            <person name="Singan V."/>
            <person name="Lapidus A."/>
            <person name="Fenical W."/>
            <person name="Jensen P.R."/>
            <person name="Moore B.S."/>
        </authorList>
    </citation>
    <scope>NUCLEOTIDE SEQUENCE [LARGE SCALE GENOMIC DNA]</scope>
    <source>
        <strain evidence="2">ATCC BAA-916 / DSM 44818 / CNB-440</strain>
    </source>
</reference>
<dbReference type="PATRIC" id="fig|369723.5.peg.2427"/>